<sequence>MITPLPRQKIQSPSPRSISYPQSRKSLAPLARSTSRITTRTHSSAQLPTSTSGLRRSPMSIAPSSRMCAPRTIQMLTRKKRKKPANVSWRRTASLGSHLSAGPLIGVLFHACSSESTSHQKQIPHHKIPKLKSRVQTESRTVTARSSQSRMLAEVVQSC</sequence>
<dbReference type="EMBL" id="KB446564">
    <property type="protein sequence ID" value="EME77940.1"/>
    <property type="molecule type" value="Genomic_DNA"/>
</dbReference>
<evidence type="ECO:0000313" key="3">
    <source>
        <dbReference type="Proteomes" id="UP000016932"/>
    </source>
</evidence>
<evidence type="ECO:0000313" key="2">
    <source>
        <dbReference type="EMBL" id="EME77940.1"/>
    </source>
</evidence>
<dbReference type="RefSeq" id="XP_007931679.1">
    <property type="nucleotide sequence ID" value="XM_007933488.1"/>
</dbReference>
<keyword evidence="3" id="KW-1185">Reference proteome</keyword>
<protein>
    <submittedName>
        <fullName evidence="2">Uncharacterized protein</fullName>
    </submittedName>
</protein>
<dbReference type="KEGG" id="pfj:MYCFIDRAFT_87249"/>
<organism evidence="2 3">
    <name type="scientific">Pseudocercospora fijiensis (strain CIRAD86)</name>
    <name type="common">Black leaf streak disease fungus</name>
    <name type="synonym">Mycosphaerella fijiensis</name>
    <dbReference type="NCBI Taxonomy" id="383855"/>
    <lineage>
        <taxon>Eukaryota</taxon>
        <taxon>Fungi</taxon>
        <taxon>Dikarya</taxon>
        <taxon>Ascomycota</taxon>
        <taxon>Pezizomycotina</taxon>
        <taxon>Dothideomycetes</taxon>
        <taxon>Dothideomycetidae</taxon>
        <taxon>Mycosphaerellales</taxon>
        <taxon>Mycosphaerellaceae</taxon>
        <taxon>Pseudocercospora</taxon>
    </lineage>
</organism>
<dbReference type="VEuPathDB" id="FungiDB:MYCFIDRAFT_87249"/>
<dbReference type="GeneID" id="19342555"/>
<accession>M2YJL4</accession>
<name>M2YJL4_PSEFD</name>
<feature type="compositionally biased region" description="Polar residues" evidence="1">
    <location>
        <begin position="9"/>
        <end position="25"/>
    </location>
</feature>
<feature type="compositionally biased region" description="Polar residues" evidence="1">
    <location>
        <begin position="45"/>
        <end position="54"/>
    </location>
</feature>
<gene>
    <name evidence="2" type="ORF">MYCFIDRAFT_87249</name>
</gene>
<dbReference type="AlphaFoldDB" id="M2YJL4"/>
<dbReference type="HOGENOM" id="CLU_1661550_0_0_1"/>
<reference evidence="2 3" key="1">
    <citation type="journal article" date="2012" name="PLoS Pathog.">
        <title>Diverse lifestyles and strategies of plant pathogenesis encoded in the genomes of eighteen Dothideomycetes fungi.</title>
        <authorList>
            <person name="Ohm R.A."/>
            <person name="Feau N."/>
            <person name="Henrissat B."/>
            <person name="Schoch C.L."/>
            <person name="Horwitz B.A."/>
            <person name="Barry K.W."/>
            <person name="Condon B.J."/>
            <person name="Copeland A.C."/>
            <person name="Dhillon B."/>
            <person name="Glaser F."/>
            <person name="Hesse C.N."/>
            <person name="Kosti I."/>
            <person name="LaButti K."/>
            <person name="Lindquist E.A."/>
            <person name="Lucas S."/>
            <person name="Salamov A.A."/>
            <person name="Bradshaw R.E."/>
            <person name="Ciuffetti L."/>
            <person name="Hamelin R.C."/>
            <person name="Kema G.H.J."/>
            <person name="Lawrence C."/>
            <person name="Scott J.A."/>
            <person name="Spatafora J.W."/>
            <person name="Turgeon B.G."/>
            <person name="de Wit P.J.G.M."/>
            <person name="Zhong S."/>
            <person name="Goodwin S.B."/>
            <person name="Grigoriev I.V."/>
        </authorList>
    </citation>
    <scope>NUCLEOTIDE SEQUENCE [LARGE SCALE GENOMIC DNA]</scope>
    <source>
        <strain evidence="2 3">CIRAD86</strain>
    </source>
</reference>
<dbReference type="Proteomes" id="UP000016932">
    <property type="component" value="Unassembled WGS sequence"/>
</dbReference>
<proteinExistence type="predicted"/>
<evidence type="ECO:0000256" key="1">
    <source>
        <dbReference type="SAM" id="MobiDB-lite"/>
    </source>
</evidence>
<feature type="compositionally biased region" description="Low complexity" evidence="1">
    <location>
        <begin position="32"/>
        <end position="44"/>
    </location>
</feature>
<feature type="region of interest" description="Disordered" evidence="1">
    <location>
        <begin position="1"/>
        <end position="66"/>
    </location>
</feature>